<feature type="transmembrane region" description="Helical" evidence="8">
    <location>
        <begin position="31"/>
        <end position="53"/>
    </location>
</feature>
<evidence type="ECO:0000256" key="6">
    <source>
        <dbReference type="ARBA" id="ARBA00022989"/>
    </source>
</evidence>
<feature type="transmembrane region" description="Helical" evidence="8">
    <location>
        <begin position="289"/>
        <end position="314"/>
    </location>
</feature>
<dbReference type="Proteomes" id="UP000001059">
    <property type="component" value="Chromosome"/>
</dbReference>
<evidence type="ECO:0000256" key="7">
    <source>
        <dbReference type="ARBA" id="ARBA00023136"/>
    </source>
</evidence>
<dbReference type="PANTHER" id="PTHR43057">
    <property type="entry name" value="ARSENITE EFFLUX TRANSPORTER"/>
    <property type="match status" value="1"/>
</dbReference>
<comment type="similarity">
    <text evidence="2">Belongs to the arsenical resistance-3 (ACR3) (TC 2.A.59) family.</text>
</comment>
<keyword evidence="3" id="KW-0813">Transport</keyword>
<feature type="transmembrane region" description="Helical" evidence="8">
    <location>
        <begin position="65"/>
        <end position="88"/>
    </location>
</feature>
<dbReference type="GO" id="GO:0005886">
    <property type="term" value="C:plasma membrane"/>
    <property type="evidence" value="ECO:0007669"/>
    <property type="project" value="UniProtKB-SubCell"/>
</dbReference>
<keyword evidence="7 8" id="KW-0472">Membrane</keyword>
<organism evidence="9 10">
    <name type="scientific">Methanohalophilus mahii (strain ATCC 35705 / DSM 5219 / SLP)</name>
    <dbReference type="NCBI Taxonomy" id="547558"/>
    <lineage>
        <taxon>Archaea</taxon>
        <taxon>Methanobacteriati</taxon>
        <taxon>Methanobacteriota</taxon>
        <taxon>Stenosarchaea group</taxon>
        <taxon>Methanomicrobia</taxon>
        <taxon>Methanosarcinales</taxon>
        <taxon>Methanosarcinaceae</taxon>
        <taxon>Methanohalophilus</taxon>
    </lineage>
</organism>
<gene>
    <name evidence="9" type="ordered locus">Mmah_1051</name>
</gene>
<keyword evidence="6 8" id="KW-1133">Transmembrane helix</keyword>
<dbReference type="GeneID" id="8983218"/>
<sequence>MVNIEKYQSFFILGSVIAGLILGQNTTVRNYAASFIVPFLMIMLYGIFLQVPLNQLRNSFKNWKFASVSGGINFIFNPLLAFVLGFIFLRDVPALWIGFIMLMVTPCTDWYLLFTGIARGNVPLSASILPMNLILQLILLPVYLLIFAGTIATIDIGILFESVLLVLFVPFLMSPITKKTIPILKGEYWLEKRIFPKLDHLQFSFLNLAIISMFASQGEQLVQNPLILLKLILPVLLFFVIVFITGQIVGRYLNFSYQDTASLNLTTLARNSPIVLAIALTAFPEEPFIALALVIGPLIELPVLGIISHALLWIRKVSLKESDDSI</sequence>
<evidence type="ECO:0000313" key="9">
    <source>
        <dbReference type="EMBL" id="ADE36566.1"/>
    </source>
</evidence>
<feature type="transmembrane region" description="Helical" evidence="8">
    <location>
        <begin position="158"/>
        <end position="177"/>
    </location>
</feature>
<evidence type="ECO:0000313" key="10">
    <source>
        <dbReference type="Proteomes" id="UP000001059"/>
    </source>
</evidence>
<keyword evidence="10" id="KW-1185">Reference proteome</keyword>
<dbReference type="Pfam" id="PF01758">
    <property type="entry name" value="SBF"/>
    <property type="match status" value="1"/>
</dbReference>
<dbReference type="KEGG" id="mmh:Mmah_1051"/>
<keyword evidence="5 8" id="KW-0812">Transmembrane</keyword>
<dbReference type="InterPro" id="IPR038770">
    <property type="entry name" value="Na+/solute_symporter_sf"/>
</dbReference>
<evidence type="ECO:0000256" key="8">
    <source>
        <dbReference type="SAM" id="Phobius"/>
    </source>
</evidence>
<evidence type="ECO:0000256" key="2">
    <source>
        <dbReference type="ARBA" id="ARBA00010110"/>
    </source>
</evidence>
<evidence type="ECO:0000256" key="5">
    <source>
        <dbReference type="ARBA" id="ARBA00022692"/>
    </source>
</evidence>
<dbReference type="GO" id="GO:0015297">
    <property type="term" value="F:antiporter activity"/>
    <property type="evidence" value="ECO:0007669"/>
    <property type="project" value="InterPro"/>
</dbReference>
<protein>
    <submittedName>
        <fullName evidence="9">Bile acid:sodium symporter</fullName>
    </submittedName>
</protein>
<dbReference type="HOGENOM" id="CLU_022869_1_1_2"/>
<comment type="subcellular location">
    <subcellularLocation>
        <location evidence="1">Cell membrane</location>
        <topology evidence="1">Multi-pass membrane protein</topology>
    </subcellularLocation>
</comment>
<feature type="transmembrane region" description="Helical" evidence="8">
    <location>
        <begin position="133"/>
        <end position="152"/>
    </location>
</feature>
<feature type="transmembrane region" description="Helical" evidence="8">
    <location>
        <begin position="227"/>
        <end position="249"/>
    </location>
</feature>
<dbReference type="AlphaFoldDB" id="D5EBL5"/>
<dbReference type="PANTHER" id="PTHR43057:SF1">
    <property type="entry name" value="ARSENICAL-RESISTANCE PROTEIN 3"/>
    <property type="match status" value="1"/>
</dbReference>
<feature type="transmembrane region" description="Helical" evidence="8">
    <location>
        <begin position="94"/>
        <end position="113"/>
    </location>
</feature>
<feature type="transmembrane region" description="Helical" evidence="8">
    <location>
        <begin position="7"/>
        <end position="25"/>
    </location>
</feature>
<reference evidence="9 10" key="1">
    <citation type="submission" date="2010-03" db="EMBL/GenBank/DDBJ databases">
        <title>The complete genome of Methanohalophilus mahii DSM 5219.</title>
        <authorList>
            <consortium name="US DOE Joint Genome Institute (JGI-PGF)"/>
            <person name="Lucas S."/>
            <person name="Copeland A."/>
            <person name="Lapidus A."/>
            <person name="Glavina del Rio T."/>
            <person name="Dalin E."/>
            <person name="Tice H."/>
            <person name="Bruce D."/>
            <person name="Goodwin L."/>
            <person name="Pitluck S."/>
            <person name="Kyrpides N."/>
            <person name="Mavromatis K."/>
            <person name="Ivanova N."/>
            <person name="Lykidis A."/>
            <person name="Saunders E."/>
            <person name="Brettin T."/>
            <person name="Detter J.C."/>
            <person name="Han C."/>
            <person name="Land M."/>
            <person name="Hauser L."/>
            <person name="Markowitz V."/>
            <person name="Cheng J.-F."/>
            <person name="Hugenholtz P."/>
            <person name="Woyke T."/>
            <person name="Wu D."/>
            <person name="Spring S."/>
            <person name="Schneider S."/>
            <person name="Schroeder M."/>
            <person name="Klenk H.-P."/>
            <person name="Eisen J.A."/>
        </authorList>
    </citation>
    <scope>NUCLEOTIDE SEQUENCE [LARGE SCALE GENOMIC DNA]</scope>
    <source>
        <strain evidence="10">ATCC 35705 / DSM 5219 / SLP</strain>
    </source>
</reference>
<keyword evidence="4" id="KW-1003">Cell membrane</keyword>
<dbReference type="EMBL" id="CP001994">
    <property type="protein sequence ID" value="ADE36566.1"/>
    <property type="molecule type" value="Genomic_DNA"/>
</dbReference>
<dbReference type="GO" id="GO:0015104">
    <property type="term" value="F:antimonite transmembrane transporter activity"/>
    <property type="evidence" value="ECO:0007669"/>
    <property type="project" value="TreeGrafter"/>
</dbReference>
<evidence type="ECO:0000256" key="3">
    <source>
        <dbReference type="ARBA" id="ARBA00022448"/>
    </source>
</evidence>
<dbReference type="InterPro" id="IPR002657">
    <property type="entry name" value="BilAc:Na_symport/Acr3"/>
</dbReference>
<name>D5EBL5_METMS</name>
<dbReference type="OrthoDB" id="77832at2157"/>
<dbReference type="Gene3D" id="1.20.1530.20">
    <property type="match status" value="1"/>
</dbReference>
<evidence type="ECO:0000256" key="1">
    <source>
        <dbReference type="ARBA" id="ARBA00004651"/>
    </source>
</evidence>
<proteinExistence type="inferred from homology"/>
<dbReference type="InterPro" id="IPR004706">
    <property type="entry name" value="Arsenical-R_Acr3"/>
</dbReference>
<evidence type="ECO:0000256" key="4">
    <source>
        <dbReference type="ARBA" id="ARBA00022475"/>
    </source>
</evidence>
<dbReference type="RefSeq" id="WP_013037509.1">
    <property type="nucleotide sequence ID" value="NC_014002.1"/>
</dbReference>
<dbReference type="GO" id="GO:0015105">
    <property type="term" value="F:arsenite transmembrane transporter activity"/>
    <property type="evidence" value="ECO:0007669"/>
    <property type="project" value="TreeGrafter"/>
</dbReference>
<accession>D5EBL5</accession>